<keyword evidence="3" id="KW-1185">Reference proteome</keyword>
<feature type="region of interest" description="Disordered" evidence="1">
    <location>
        <begin position="40"/>
        <end position="82"/>
    </location>
</feature>
<evidence type="ECO:0000313" key="2">
    <source>
        <dbReference type="EnsemblPlants" id="ONIVA02G29040.1"/>
    </source>
</evidence>
<sequence>MTATGEVAADEPHHEPSLVVLILVLPPQLPLICSPVPSAGVAREASISGRPSPPSSSSASPPPKRPPAKPRGRKDGGGGVPRFLVDLISSGRPGEQPRAVATVTARSAPPRPDLAGWRLAAGMETAAGRNCGDGVGRDAAGSTAAGMATAAEALDPATLKADLATRRPDRASSWRGRRSSRQRGCGNRASLGTRRGGSGGDIRRQELLEVVVPTAVLLTAPAICNVHGGSQPDLGAAGGGRLATPVGDSGGGVVVAVGGGGCWLLGGGGRRRNDGLRRRWFASVAAATAAVTVEAVATSNTETPRLLPLR</sequence>
<name>A0A0E0GAN5_ORYNI</name>
<dbReference type="Proteomes" id="UP000006591">
    <property type="component" value="Chromosome 2"/>
</dbReference>
<organism evidence="2">
    <name type="scientific">Oryza nivara</name>
    <name type="common">Indian wild rice</name>
    <name type="synonym">Oryza sativa f. spontanea</name>
    <dbReference type="NCBI Taxonomy" id="4536"/>
    <lineage>
        <taxon>Eukaryota</taxon>
        <taxon>Viridiplantae</taxon>
        <taxon>Streptophyta</taxon>
        <taxon>Embryophyta</taxon>
        <taxon>Tracheophyta</taxon>
        <taxon>Spermatophyta</taxon>
        <taxon>Magnoliopsida</taxon>
        <taxon>Liliopsida</taxon>
        <taxon>Poales</taxon>
        <taxon>Poaceae</taxon>
        <taxon>BOP clade</taxon>
        <taxon>Oryzoideae</taxon>
        <taxon>Oryzeae</taxon>
        <taxon>Oryzinae</taxon>
        <taxon>Oryza</taxon>
    </lineage>
</organism>
<feature type="compositionally biased region" description="Basic and acidic residues" evidence="1">
    <location>
        <begin position="163"/>
        <end position="172"/>
    </location>
</feature>
<feature type="region of interest" description="Disordered" evidence="1">
    <location>
        <begin position="162"/>
        <end position="200"/>
    </location>
</feature>
<dbReference type="OMA" id="NIHWQEL"/>
<protein>
    <submittedName>
        <fullName evidence="2">Uncharacterized protein</fullName>
    </submittedName>
</protein>
<reference evidence="2" key="2">
    <citation type="submission" date="2018-04" db="EMBL/GenBank/DDBJ databases">
        <title>OnivRS2 (Oryza nivara Reference Sequence Version 2).</title>
        <authorList>
            <person name="Zhang J."/>
            <person name="Kudrna D."/>
            <person name="Lee S."/>
            <person name="Talag J."/>
            <person name="Rajasekar S."/>
            <person name="Welchert J."/>
            <person name="Hsing Y.-I."/>
            <person name="Wing R.A."/>
        </authorList>
    </citation>
    <scope>NUCLEOTIDE SEQUENCE [LARGE SCALE GENOMIC DNA]</scope>
    <source>
        <strain evidence="2">SL10</strain>
    </source>
</reference>
<dbReference type="Gramene" id="ONIVA02G29040.1">
    <property type="protein sequence ID" value="ONIVA02G29040.1"/>
    <property type="gene ID" value="ONIVA02G29040"/>
</dbReference>
<evidence type="ECO:0000313" key="3">
    <source>
        <dbReference type="Proteomes" id="UP000006591"/>
    </source>
</evidence>
<reference evidence="2" key="1">
    <citation type="submission" date="2015-04" db="UniProtKB">
        <authorList>
            <consortium name="EnsemblPlants"/>
        </authorList>
    </citation>
    <scope>IDENTIFICATION</scope>
    <source>
        <strain evidence="2">SL10</strain>
    </source>
</reference>
<proteinExistence type="predicted"/>
<dbReference type="HOGENOM" id="CLU_1028134_0_0_1"/>
<feature type="compositionally biased region" description="Low complexity" evidence="1">
    <location>
        <begin position="45"/>
        <end position="59"/>
    </location>
</feature>
<evidence type="ECO:0000256" key="1">
    <source>
        <dbReference type="SAM" id="MobiDB-lite"/>
    </source>
</evidence>
<accession>A0A0E0GAN5</accession>
<dbReference type="AlphaFoldDB" id="A0A0E0GAN5"/>
<dbReference type="EnsemblPlants" id="ONIVA02G29040.1">
    <property type="protein sequence ID" value="ONIVA02G29040.1"/>
    <property type="gene ID" value="ONIVA02G29040"/>
</dbReference>